<dbReference type="Proteomes" id="UP000596660">
    <property type="component" value="Unplaced"/>
</dbReference>
<feature type="region of interest" description="Disordered" evidence="1">
    <location>
        <begin position="1"/>
        <end position="29"/>
    </location>
</feature>
<proteinExistence type="predicted"/>
<dbReference type="Gramene" id="AUR62029759-RA">
    <property type="protein sequence ID" value="AUR62029759-RA:cds"/>
    <property type="gene ID" value="AUR62029759"/>
</dbReference>
<protein>
    <submittedName>
        <fullName evidence="2">Uncharacterized protein</fullName>
    </submittedName>
</protein>
<organism evidence="2 3">
    <name type="scientific">Chenopodium quinoa</name>
    <name type="common">Quinoa</name>
    <dbReference type="NCBI Taxonomy" id="63459"/>
    <lineage>
        <taxon>Eukaryota</taxon>
        <taxon>Viridiplantae</taxon>
        <taxon>Streptophyta</taxon>
        <taxon>Embryophyta</taxon>
        <taxon>Tracheophyta</taxon>
        <taxon>Spermatophyta</taxon>
        <taxon>Magnoliopsida</taxon>
        <taxon>eudicotyledons</taxon>
        <taxon>Gunneridae</taxon>
        <taxon>Pentapetalae</taxon>
        <taxon>Caryophyllales</taxon>
        <taxon>Chenopodiaceae</taxon>
        <taxon>Chenopodioideae</taxon>
        <taxon>Atripliceae</taxon>
        <taxon>Chenopodium</taxon>
    </lineage>
</organism>
<evidence type="ECO:0000313" key="3">
    <source>
        <dbReference type="Proteomes" id="UP000596660"/>
    </source>
</evidence>
<name>A0A803MI11_CHEQI</name>
<keyword evidence="3" id="KW-1185">Reference proteome</keyword>
<dbReference type="AlphaFoldDB" id="A0A803MI11"/>
<reference evidence="2" key="1">
    <citation type="journal article" date="2017" name="Nature">
        <title>The genome of Chenopodium quinoa.</title>
        <authorList>
            <person name="Jarvis D.E."/>
            <person name="Ho Y.S."/>
            <person name="Lightfoot D.J."/>
            <person name="Schmoeckel S.M."/>
            <person name="Li B."/>
            <person name="Borm T.J.A."/>
            <person name="Ohyanagi H."/>
            <person name="Mineta K."/>
            <person name="Michell C.T."/>
            <person name="Saber N."/>
            <person name="Kharbatia N.M."/>
            <person name="Rupper R.R."/>
            <person name="Sharp A.R."/>
            <person name="Dally N."/>
            <person name="Boughton B.A."/>
            <person name="Woo Y.H."/>
            <person name="Gao G."/>
            <person name="Schijlen E.G.W.M."/>
            <person name="Guo X."/>
            <person name="Momin A.A."/>
            <person name="Negrao S."/>
            <person name="Al-Babili S."/>
            <person name="Gehring C."/>
            <person name="Roessner U."/>
            <person name="Jung C."/>
            <person name="Murphy K."/>
            <person name="Arold S.T."/>
            <person name="Gojobori T."/>
            <person name="van der Linden C.G."/>
            <person name="van Loo E.N."/>
            <person name="Jellen E.N."/>
            <person name="Maughan P.J."/>
            <person name="Tester M."/>
        </authorList>
    </citation>
    <scope>NUCLEOTIDE SEQUENCE [LARGE SCALE GENOMIC DNA]</scope>
    <source>
        <strain evidence="2">cv. PI 614886</strain>
    </source>
</reference>
<feature type="compositionally biased region" description="Basic and acidic residues" evidence="1">
    <location>
        <begin position="15"/>
        <end position="29"/>
    </location>
</feature>
<evidence type="ECO:0000256" key="1">
    <source>
        <dbReference type="SAM" id="MobiDB-lite"/>
    </source>
</evidence>
<feature type="region of interest" description="Disordered" evidence="1">
    <location>
        <begin position="71"/>
        <end position="91"/>
    </location>
</feature>
<evidence type="ECO:0000313" key="2">
    <source>
        <dbReference type="EnsemblPlants" id="AUR62029759-RA:cds"/>
    </source>
</evidence>
<dbReference type="EnsemblPlants" id="AUR62029759-RA">
    <property type="protein sequence ID" value="AUR62029759-RA:cds"/>
    <property type="gene ID" value="AUR62029759"/>
</dbReference>
<reference evidence="2" key="2">
    <citation type="submission" date="2021-03" db="UniProtKB">
        <authorList>
            <consortium name="EnsemblPlants"/>
        </authorList>
    </citation>
    <scope>IDENTIFICATION</scope>
</reference>
<feature type="compositionally biased region" description="Polar residues" evidence="1">
    <location>
        <begin position="1"/>
        <end position="14"/>
    </location>
</feature>
<accession>A0A803MI11</accession>
<sequence length="151" mass="17210">MENLQRSLTEQFSKNQEEEARKNQEAIEDANMRMEGRLNRFREDQNGKISLLMSGQEKFFEEMRGMMNRVRDLGKNPMGEGDDQFSDAGRIRNGRTGAGIGRFRLEDEGDNVLSCSSEDGPLTSRSLTSSCWNWSIVYHCMFPLIVSVCIG</sequence>